<dbReference type="eggNOG" id="COG3467">
    <property type="taxonomic scope" value="Bacteria"/>
</dbReference>
<dbReference type="Proteomes" id="UP000006069">
    <property type="component" value="Unassembled WGS sequence"/>
</dbReference>
<dbReference type="AlphaFoldDB" id="K0YLT4"/>
<sequence>MSRPQRMVSEERAVEILEKTHWGVLSMVDAQGRPYSTAVNAVYSPKEHCLYFHCAREGMRWKCLHDNPFVRYFAVANETIDGSRITTYYESVAVDGRARFLEDEDEVRRTIAFLTERLAPGEIERQPNILGACVKQVAMVRIDIESLSAKVNERQKNG</sequence>
<dbReference type="OrthoDB" id="9794935at2"/>
<dbReference type="SUPFAM" id="SSF50475">
    <property type="entry name" value="FMN-binding split barrel"/>
    <property type="match status" value="1"/>
</dbReference>
<dbReference type="InParanoid" id="K0YLT4"/>
<proteinExistence type="predicted"/>
<organism evidence="1 2">
    <name type="scientific">Slackia piriformis YIT 12062</name>
    <dbReference type="NCBI Taxonomy" id="742818"/>
    <lineage>
        <taxon>Bacteria</taxon>
        <taxon>Bacillati</taxon>
        <taxon>Actinomycetota</taxon>
        <taxon>Coriobacteriia</taxon>
        <taxon>Eggerthellales</taxon>
        <taxon>Eggerthellaceae</taxon>
        <taxon>Slackia</taxon>
    </lineage>
</organism>
<evidence type="ECO:0000313" key="2">
    <source>
        <dbReference type="Proteomes" id="UP000006069"/>
    </source>
</evidence>
<dbReference type="InterPro" id="IPR024747">
    <property type="entry name" value="Pyridox_Oxase-rel"/>
</dbReference>
<dbReference type="PANTHER" id="PTHR34071">
    <property type="entry name" value="5-NITROIMIDAZOLE ANTIBIOTICS RESISTANCE PROTEIN, NIMA-FAMILY-RELATED PROTEIN-RELATED"/>
    <property type="match status" value="1"/>
</dbReference>
<keyword evidence="2" id="KW-1185">Reference proteome</keyword>
<reference evidence="1 2" key="1">
    <citation type="submission" date="2012-08" db="EMBL/GenBank/DDBJ databases">
        <title>The Genome Sequence of Slackia piriformis YIT 12062.</title>
        <authorList>
            <consortium name="The Broad Institute Genome Sequencing Platform"/>
            <person name="Earl A."/>
            <person name="Ward D."/>
            <person name="Feldgarden M."/>
            <person name="Gevers D."/>
            <person name="Morotomi M."/>
            <person name="Walker B."/>
            <person name="Young S.K."/>
            <person name="Zeng Q."/>
            <person name="Gargeya S."/>
            <person name="Fitzgerald M."/>
            <person name="Haas B."/>
            <person name="Abouelleil A."/>
            <person name="Alvarado L."/>
            <person name="Arachchi H.M."/>
            <person name="Berlin A.M."/>
            <person name="Chapman S.B."/>
            <person name="Goldberg J."/>
            <person name="Griggs A."/>
            <person name="Gujja S."/>
            <person name="Hansen M."/>
            <person name="Howarth C."/>
            <person name="Imamovic A."/>
            <person name="Larimer J."/>
            <person name="McCowen C."/>
            <person name="Montmayeur A."/>
            <person name="Murphy C."/>
            <person name="Neiman D."/>
            <person name="Pearson M."/>
            <person name="Priest M."/>
            <person name="Roberts A."/>
            <person name="Saif S."/>
            <person name="Shea T."/>
            <person name="Sisk P."/>
            <person name="Sykes S."/>
            <person name="Wortman J."/>
            <person name="Nusbaum C."/>
            <person name="Birren B."/>
        </authorList>
    </citation>
    <scope>NUCLEOTIDE SEQUENCE [LARGE SCALE GENOMIC DNA]</scope>
    <source>
        <strain evidence="1 2">YIT 12062</strain>
    </source>
</reference>
<dbReference type="PANTHER" id="PTHR34071:SF2">
    <property type="entry name" value="FLAVIN-NUCLEOTIDE-BINDING PROTEIN"/>
    <property type="match status" value="1"/>
</dbReference>
<dbReference type="EMBL" id="ADMD01000001">
    <property type="protein sequence ID" value="EJZ84532.1"/>
    <property type="molecule type" value="Genomic_DNA"/>
</dbReference>
<evidence type="ECO:0008006" key="3">
    <source>
        <dbReference type="Google" id="ProtNLM"/>
    </source>
</evidence>
<dbReference type="PATRIC" id="fig|742818.3.peg.149"/>
<protein>
    <recommendedName>
        <fullName evidence="3">Pyridoxamine 5'-phosphate oxidase putative domain-containing protein</fullName>
    </recommendedName>
</protein>
<dbReference type="InterPro" id="IPR012349">
    <property type="entry name" value="Split_barrel_FMN-bd"/>
</dbReference>
<accession>K0YLT4</accession>
<dbReference type="HOGENOM" id="CLU_067890_2_1_11"/>
<gene>
    <name evidence="1" type="ORF">HMPREF9451_00135</name>
</gene>
<dbReference type="Pfam" id="PF12900">
    <property type="entry name" value="Pyridox_ox_2"/>
    <property type="match status" value="1"/>
</dbReference>
<comment type="caution">
    <text evidence="1">The sequence shown here is derived from an EMBL/GenBank/DDBJ whole genome shotgun (WGS) entry which is preliminary data.</text>
</comment>
<dbReference type="RefSeq" id="WP_009138373.1">
    <property type="nucleotide sequence ID" value="NZ_JH815198.1"/>
</dbReference>
<evidence type="ECO:0000313" key="1">
    <source>
        <dbReference type="EMBL" id="EJZ84532.1"/>
    </source>
</evidence>
<name>K0YLT4_9ACTN</name>
<dbReference type="Gene3D" id="2.30.110.10">
    <property type="entry name" value="Electron Transport, Fmn-binding Protein, Chain A"/>
    <property type="match status" value="1"/>
</dbReference>